<gene>
    <name evidence="2" type="ordered locus">PB2503_12149</name>
</gene>
<dbReference type="eggNOG" id="COG4531">
    <property type="taxonomic scope" value="Bacteria"/>
</dbReference>
<protein>
    <recommendedName>
        <fullName evidence="4">DUF2796 domain-containing protein</fullName>
    </recommendedName>
</protein>
<reference evidence="3" key="1">
    <citation type="submission" date="2010-08" db="EMBL/GenBank/DDBJ databases">
        <title>Genome sequence of Parvularcula bermudensis HTCC2503.</title>
        <authorList>
            <person name="Kang D.-M."/>
            <person name="Oh H.-M."/>
            <person name="Cho J.-C."/>
        </authorList>
    </citation>
    <scope>NUCLEOTIDE SEQUENCE [LARGE SCALE GENOMIC DNA]</scope>
    <source>
        <strain evidence="3">ATCC BAA-594 / HTCC2503 / KCTC 12087</strain>
    </source>
</reference>
<accession>E0TEK0</accession>
<sequence length="186" mass="20261">MRPIFLFISSLALASHAHAGSDPHHAHNHGHAELAVISQGQELVLELRADLADLVGAERAPTTPEEAAALRALHGDFRTGEPPFHLSDRANCVPQSATSEGGYAHLIMLDDADGAAGDEQSDEAHDEHMVTARWTWDCAHPDRLQRIDVTMFERFPAVVEIEVVVLTDDAQMGDKLAPKNAILRMP</sequence>
<dbReference type="Proteomes" id="UP000001302">
    <property type="component" value="Chromosome"/>
</dbReference>
<evidence type="ECO:0000256" key="1">
    <source>
        <dbReference type="SAM" id="SignalP"/>
    </source>
</evidence>
<dbReference type="AlphaFoldDB" id="E0TEK0"/>
<evidence type="ECO:0008006" key="4">
    <source>
        <dbReference type="Google" id="ProtNLM"/>
    </source>
</evidence>
<dbReference type="KEGG" id="pbr:PB2503_12149"/>
<feature type="signal peptide" evidence="1">
    <location>
        <begin position="1"/>
        <end position="19"/>
    </location>
</feature>
<dbReference type="HOGENOM" id="CLU_1465297_0_0_5"/>
<dbReference type="InterPro" id="IPR021253">
    <property type="entry name" value="ZrgA-like"/>
</dbReference>
<feature type="chain" id="PRO_5003140686" description="DUF2796 domain-containing protein" evidence="1">
    <location>
        <begin position="20"/>
        <end position="186"/>
    </location>
</feature>
<evidence type="ECO:0000313" key="2">
    <source>
        <dbReference type="EMBL" id="ADM10472.1"/>
    </source>
</evidence>
<dbReference type="EMBL" id="CP002156">
    <property type="protein sequence ID" value="ADM10472.1"/>
    <property type="molecule type" value="Genomic_DNA"/>
</dbReference>
<keyword evidence="3" id="KW-1185">Reference proteome</keyword>
<reference evidence="2 3" key="2">
    <citation type="journal article" date="2011" name="J. Bacteriol.">
        <title>Complete genome sequence of strain HTCC2503T of Parvularcula bermudensis, the type species of the order "Parvularculales" in the class Alphaproteobacteria.</title>
        <authorList>
            <person name="Oh H.M."/>
            <person name="Kang I."/>
            <person name="Vergin K.L."/>
            <person name="Kang D."/>
            <person name="Rhee K.H."/>
            <person name="Giovannoni S.J."/>
            <person name="Cho J.C."/>
        </authorList>
    </citation>
    <scope>NUCLEOTIDE SEQUENCE [LARGE SCALE GENOMIC DNA]</scope>
    <source>
        <strain evidence="3">ATCC BAA-594 / HTCC2503 / KCTC 12087</strain>
    </source>
</reference>
<proteinExistence type="predicted"/>
<evidence type="ECO:0000313" key="3">
    <source>
        <dbReference type="Proteomes" id="UP000001302"/>
    </source>
</evidence>
<dbReference type="OrthoDB" id="7346546at2"/>
<dbReference type="RefSeq" id="WP_013301446.1">
    <property type="nucleotide sequence ID" value="NC_014414.1"/>
</dbReference>
<name>E0TEK0_PARBH</name>
<organism evidence="2 3">
    <name type="scientific">Parvularcula bermudensis (strain ATCC BAA-594 / HTCC2503 / KCTC 12087)</name>
    <dbReference type="NCBI Taxonomy" id="314260"/>
    <lineage>
        <taxon>Bacteria</taxon>
        <taxon>Pseudomonadati</taxon>
        <taxon>Pseudomonadota</taxon>
        <taxon>Alphaproteobacteria</taxon>
        <taxon>Parvularculales</taxon>
        <taxon>Parvularculaceae</taxon>
        <taxon>Parvularcula</taxon>
    </lineage>
</organism>
<dbReference type="STRING" id="314260.PB2503_12149"/>
<dbReference type="Pfam" id="PF10986">
    <property type="entry name" value="ZrgA"/>
    <property type="match status" value="1"/>
</dbReference>
<keyword evidence="1" id="KW-0732">Signal</keyword>